<dbReference type="SMART" id="SM00052">
    <property type="entry name" value="EAL"/>
    <property type="match status" value="1"/>
</dbReference>
<feature type="transmembrane region" description="Helical" evidence="3">
    <location>
        <begin position="6"/>
        <end position="27"/>
    </location>
</feature>
<feature type="transmembrane region" description="Helical" evidence="3">
    <location>
        <begin position="293"/>
        <end position="312"/>
    </location>
</feature>
<gene>
    <name evidence="8" type="ORF">SAMN05216578_11518</name>
</gene>
<dbReference type="InterPro" id="IPR043128">
    <property type="entry name" value="Rev_trsase/Diguanyl_cyclase"/>
</dbReference>
<dbReference type="PROSITE" id="PS50887">
    <property type="entry name" value="GGDEF"/>
    <property type="match status" value="1"/>
</dbReference>
<dbReference type="Pfam" id="PF13426">
    <property type="entry name" value="PAS_9"/>
    <property type="match status" value="2"/>
</dbReference>
<dbReference type="CDD" id="cd01949">
    <property type="entry name" value="GGDEF"/>
    <property type="match status" value="1"/>
</dbReference>
<dbReference type="InterPro" id="IPR000700">
    <property type="entry name" value="PAS-assoc_C"/>
</dbReference>
<proteinExistence type="predicted"/>
<dbReference type="InterPro" id="IPR052155">
    <property type="entry name" value="Biofilm_reg_signaling"/>
</dbReference>
<dbReference type="CDD" id="cd12914">
    <property type="entry name" value="PDC1_DGC_like"/>
    <property type="match status" value="1"/>
</dbReference>
<dbReference type="InterPro" id="IPR000014">
    <property type="entry name" value="PAS"/>
</dbReference>
<evidence type="ECO:0000259" key="6">
    <source>
        <dbReference type="PROSITE" id="PS50883"/>
    </source>
</evidence>
<keyword evidence="3" id="KW-1133">Transmembrane helix</keyword>
<dbReference type="OrthoDB" id="9804951at2"/>
<dbReference type="RefSeq" id="WP_090540887.1">
    <property type="nucleotide sequence ID" value="NZ_FOYD01000015.1"/>
</dbReference>
<feature type="domain" description="PAS" evidence="4">
    <location>
        <begin position="321"/>
        <end position="360"/>
    </location>
</feature>
<dbReference type="NCBIfam" id="TIGR00229">
    <property type="entry name" value="sensory_box"/>
    <property type="match status" value="2"/>
</dbReference>
<dbReference type="EC" id="3.1.4.52" evidence="1"/>
<evidence type="ECO:0000313" key="8">
    <source>
        <dbReference type="EMBL" id="SFQ88924.1"/>
    </source>
</evidence>
<dbReference type="NCBIfam" id="TIGR00254">
    <property type="entry name" value="GGDEF"/>
    <property type="match status" value="1"/>
</dbReference>
<dbReference type="SUPFAM" id="SSF55785">
    <property type="entry name" value="PYP-like sensor domain (PAS domain)"/>
    <property type="match status" value="2"/>
</dbReference>
<dbReference type="Gene3D" id="3.30.450.20">
    <property type="entry name" value="PAS domain"/>
    <property type="match status" value="4"/>
</dbReference>
<protein>
    <recommendedName>
        <fullName evidence="1">cyclic-guanylate-specific phosphodiesterase</fullName>
        <ecNumber evidence="1">3.1.4.52</ecNumber>
    </recommendedName>
</protein>
<dbReference type="InterPro" id="IPR000160">
    <property type="entry name" value="GGDEF_dom"/>
</dbReference>
<keyword evidence="2" id="KW-0973">c-di-GMP</keyword>
<dbReference type="Gene3D" id="3.20.20.450">
    <property type="entry name" value="EAL domain"/>
    <property type="match status" value="1"/>
</dbReference>
<evidence type="ECO:0000256" key="2">
    <source>
        <dbReference type="ARBA" id="ARBA00022636"/>
    </source>
</evidence>
<dbReference type="PROSITE" id="PS50883">
    <property type="entry name" value="EAL"/>
    <property type="match status" value="1"/>
</dbReference>
<dbReference type="SMART" id="SM00267">
    <property type="entry name" value="GGDEF"/>
    <property type="match status" value="1"/>
</dbReference>
<dbReference type="FunFam" id="3.20.20.450:FF:000001">
    <property type="entry name" value="Cyclic di-GMP phosphodiesterase yahA"/>
    <property type="match status" value="1"/>
</dbReference>
<dbReference type="AlphaFoldDB" id="A0A1I6C705"/>
<dbReference type="InterPro" id="IPR035965">
    <property type="entry name" value="PAS-like_dom_sf"/>
</dbReference>
<dbReference type="SUPFAM" id="SSF141868">
    <property type="entry name" value="EAL domain-like"/>
    <property type="match status" value="1"/>
</dbReference>
<sequence>MRQNLKSLALVLLVTVVVLNLFMFGLLSYTLNASYQRTIDQVRTNVTNLALMMDHSITGAAREIVLVVEELQYYLDRELAAGRQLPPEELRQLVRDREGWIGHIARLHISDADGLVMSAPPEYRERLGFAQLDAFHQLRENPDLEQVITHLVRSPISEDWVLVCLRRYNLPDGRFGGVVAAAVDASYFVGLLSDLDLGPHGIALIRDLDRRLVARHPPLDAPPGQTGAIGGSRELTALMDAGVATGLFYSQGTADGIPRTDAFRRLEQLPVVVVAGLGEADYMAIWRHDRNKAIGLGLLFFLVTTLGAQLLWRQVRTSYRANRRSRMLLQHASDGIHILDEYGRLLEASDSFYRMLGYRPAGPIRPLVENWDAWHSPQEIRSLVRGTLRYQRGRIFESRFRHRDGHDFPVEVTSVPLEIDGQPLVFNAARDITERKKVEEELRIAARAFESQVGMLITDADLRILRCNEAFSRITGYQLQDIVGRKPSLLQSGRHDKSFYEAMWHGLNTQGSWQGEIWNKRKNGEVYPQLLSIGTVRNEAGETTHYVASLSDISARKATEEQMRTLAFYDSLTKLPNRRLFLERLEHAYAAVQRLHTFGALLVVDLDNFKTLNDTEGHTAGDLLLEQVANRLVACVPHQEAVARLGGDEFVVLLDNLSADQVEAARQAEKVAQDALAALSRPYQLDQAEYRGSASIGITLFGSGESQSAAEVLRNAHLAMSQAKISGSSGWCFFDTSMPEQVRERSEIDAGLRIALEQDQFVLHYQPQVDDDGRILGAEALVRWLHPQQGMISPGRFVPIAEQNGLILPLGNWVLWAACRQLAHWADDPRLAHLTLAVNVSANQLAQADFVDRVLAALTETGAPAKRLKLELTESALAQEIESVIDKMNQLKEHGVSFSLDDFGTGYSSLNYLNRLPLDQLKIDQSFVQGMLQDTNSAEIAQMIVLLAERMGLSVLAEGVETPDQQVALQKRGCHQFQGYLFGRPMPVEEFERMLLGRD</sequence>
<reference evidence="8 9" key="1">
    <citation type="submission" date="2016-10" db="EMBL/GenBank/DDBJ databases">
        <authorList>
            <person name="de Groot N.N."/>
        </authorList>
    </citation>
    <scope>NUCLEOTIDE SEQUENCE [LARGE SCALE GENOMIC DNA]</scope>
    <source>
        <strain evidence="8 9">JCM 18415</strain>
    </source>
</reference>
<feature type="domain" description="PAC" evidence="5">
    <location>
        <begin position="394"/>
        <end position="444"/>
    </location>
</feature>
<dbReference type="Pfam" id="PF00563">
    <property type="entry name" value="EAL"/>
    <property type="match status" value="1"/>
</dbReference>
<dbReference type="CDD" id="cd00130">
    <property type="entry name" value="PAS"/>
    <property type="match status" value="2"/>
</dbReference>
<name>A0A1I6C705_9GAMM</name>
<dbReference type="STRING" id="1002526.SAMN05216578_11518"/>
<dbReference type="SMART" id="SM00091">
    <property type="entry name" value="PAS"/>
    <property type="match status" value="2"/>
</dbReference>
<evidence type="ECO:0000259" key="4">
    <source>
        <dbReference type="PROSITE" id="PS50112"/>
    </source>
</evidence>
<dbReference type="PANTHER" id="PTHR44757:SF2">
    <property type="entry name" value="BIOFILM ARCHITECTURE MAINTENANCE PROTEIN MBAA"/>
    <property type="match status" value="1"/>
</dbReference>
<dbReference type="SUPFAM" id="SSF55073">
    <property type="entry name" value="Nucleotide cyclase"/>
    <property type="match status" value="1"/>
</dbReference>
<feature type="domain" description="PAC" evidence="5">
    <location>
        <begin position="513"/>
        <end position="565"/>
    </location>
</feature>
<dbReference type="InterPro" id="IPR035919">
    <property type="entry name" value="EAL_sf"/>
</dbReference>
<dbReference type="EMBL" id="FOYD01000015">
    <property type="protein sequence ID" value="SFQ88924.1"/>
    <property type="molecule type" value="Genomic_DNA"/>
</dbReference>
<evidence type="ECO:0000259" key="7">
    <source>
        <dbReference type="PROSITE" id="PS50887"/>
    </source>
</evidence>
<feature type="domain" description="GGDEF" evidence="7">
    <location>
        <begin position="597"/>
        <end position="736"/>
    </location>
</feature>
<keyword evidence="3" id="KW-0812">Transmembrane</keyword>
<dbReference type="CDD" id="cd12915">
    <property type="entry name" value="PDC2_DGC_like"/>
    <property type="match status" value="1"/>
</dbReference>
<dbReference type="InterPro" id="IPR029787">
    <property type="entry name" value="Nucleotide_cyclase"/>
</dbReference>
<dbReference type="CDD" id="cd01948">
    <property type="entry name" value="EAL"/>
    <property type="match status" value="1"/>
</dbReference>
<dbReference type="SMART" id="SM00086">
    <property type="entry name" value="PAC"/>
    <property type="match status" value="2"/>
</dbReference>
<dbReference type="InterPro" id="IPR001610">
    <property type="entry name" value="PAC"/>
</dbReference>
<dbReference type="PROSITE" id="PS50112">
    <property type="entry name" value="PAS"/>
    <property type="match status" value="2"/>
</dbReference>
<dbReference type="PANTHER" id="PTHR44757">
    <property type="entry name" value="DIGUANYLATE CYCLASE DGCP"/>
    <property type="match status" value="1"/>
</dbReference>
<dbReference type="Gene3D" id="3.30.70.270">
    <property type="match status" value="1"/>
</dbReference>
<accession>A0A1I6C705</accession>
<dbReference type="InterPro" id="IPR001633">
    <property type="entry name" value="EAL_dom"/>
</dbReference>
<dbReference type="Pfam" id="PF00990">
    <property type="entry name" value="GGDEF"/>
    <property type="match status" value="1"/>
</dbReference>
<dbReference type="PROSITE" id="PS50113">
    <property type="entry name" value="PAC"/>
    <property type="match status" value="2"/>
</dbReference>
<keyword evidence="3" id="KW-0472">Membrane</keyword>
<evidence type="ECO:0000313" key="9">
    <source>
        <dbReference type="Proteomes" id="UP000242815"/>
    </source>
</evidence>
<feature type="domain" description="EAL" evidence="6">
    <location>
        <begin position="745"/>
        <end position="999"/>
    </location>
</feature>
<dbReference type="GO" id="GO:0071111">
    <property type="term" value="F:cyclic-guanylate-specific phosphodiesterase activity"/>
    <property type="evidence" value="ECO:0007669"/>
    <property type="project" value="UniProtKB-EC"/>
</dbReference>
<evidence type="ECO:0000256" key="3">
    <source>
        <dbReference type="SAM" id="Phobius"/>
    </source>
</evidence>
<dbReference type="Proteomes" id="UP000242815">
    <property type="component" value="Unassembled WGS sequence"/>
</dbReference>
<evidence type="ECO:0000259" key="5">
    <source>
        <dbReference type="PROSITE" id="PS50113"/>
    </source>
</evidence>
<organism evidence="8 9">
    <name type="scientific">Halopseudomonas formosensis</name>
    <dbReference type="NCBI Taxonomy" id="1002526"/>
    <lineage>
        <taxon>Bacteria</taxon>
        <taxon>Pseudomonadati</taxon>
        <taxon>Pseudomonadota</taxon>
        <taxon>Gammaproteobacteria</taxon>
        <taxon>Pseudomonadales</taxon>
        <taxon>Pseudomonadaceae</taxon>
        <taxon>Halopseudomonas</taxon>
    </lineage>
</organism>
<evidence type="ECO:0000256" key="1">
    <source>
        <dbReference type="ARBA" id="ARBA00012282"/>
    </source>
</evidence>
<feature type="domain" description="PAS" evidence="4">
    <location>
        <begin position="438"/>
        <end position="485"/>
    </location>
</feature>